<protein>
    <recommendedName>
        <fullName evidence="3">Glucosamine inositolphosphorylceramide transferase 1 N-terminal domain-containing protein</fullName>
    </recommendedName>
</protein>
<reference evidence="4 5" key="1">
    <citation type="journal article" date="2023" name="BMC Biotechnol.">
        <title>Vitis rotundifolia cv Carlos genome sequencing.</title>
        <authorList>
            <person name="Huff M."/>
            <person name="Hulse-Kemp A."/>
            <person name="Scheffler B."/>
            <person name="Youngblood R."/>
            <person name="Simpson S."/>
            <person name="Babiker E."/>
            <person name="Staton M."/>
        </authorList>
    </citation>
    <scope>NUCLEOTIDE SEQUENCE [LARGE SCALE GENOMIC DNA]</scope>
    <source>
        <tissue evidence="4">Leaf</tissue>
    </source>
</reference>
<evidence type="ECO:0000256" key="2">
    <source>
        <dbReference type="SAM" id="Phobius"/>
    </source>
</evidence>
<keyword evidence="5" id="KW-1185">Reference proteome</keyword>
<feature type="transmembrane region" description="Helical" evidence="2">
    <location>
        <begin position="12"/>
        <end position="34"/>
    </location>
</feature>
<evidence type="ECO:0000259" key="3">
    <source>
        <dbReference type="Pfam" id="PF24793"/>
    </source>
</evidence>
<dbReference type="Proteomes" id="UP001168098">
    <property type="component" value="Unassembled WGS sequence"/>
</dbReference>
<dbReference type="AlphaFoldDB" id="A0AA39ECT8"/>
<gene>
    <name evidence="4" type="ORF">PVL29_001143</name>
</gene>
<dbReference type="InterPro" id="IPR052176">
    <property type="entry name" value="Glycosyl_Hydrlase_43_Enz"/>
</dbReference>
<proteinExistence type="predicted"/>
<dbReference type="Gene3D" id="3.40.605.10">
    <property type="entry name" value="Aldehyde Dehydrogenase, Chain A, domain 1"/>
    <property type="match status" value="1"/>
</dbReference>
<keyword evidence="2" id="KW-1133">Transmembrane helix</keyword>
<dbReference type="Pfam" id="PF24793">
    <property type="entry name" value="GINT1_N"/>
    <property type="match status" value="1"/>
</dbReference>
<dbReference type="EMBL" id="JARBHA010000001">
    <property type="protein sequence ID" value="KAJ9709522.1"/>
    <property type="molecule type" value="Genomic_DNA"/>
</dbReference>
<dbReference type="InterPro" id="IPR016162">
    <property type="entry name" value="Ald_DH_N"/>
</dbReference>
<comment type="caution">
    <text evidence="4">The sequence shown here is derived from an EMBL/GenBank/DDBJ whole genome shotgun (WGS) entry which is preliminary data.</text>
</comment>
<evidence type="ECO:0000313" key="4">
    <source>
        <dbReference type="EMBL" id="KAJ9709522.1"/>
    </source>
</evidence>
<name>A0AA39ECT8_VITRO</name>
<keyword evidence="2" id="KW-0812">Transmembrane</keyword>
<keyword evidence="1" id="KW-0119">Carbohydrate metabolism</keyword>
<evidence type="ECO:0000313" key="5">
    <source>
        <dbReference type="Proteomes" id="UP001168098"/>
    </source>
</evidence>
<feature type="domain" description="Glucosamine inositolphosphorylceramide transferase 1 N-terminal" evidence="3">
    <location>
        <begin position="47"/>
        <end position="145"/>
    </location>
</feature>
<evidence type="ECO:0000256" key="1">
    <source>
        <dbReference type="ARBA" id="ARBA00023277"/>
    </source>
</evidence>
<keyword evidence="2" id="KW-0472">Membrane</keyword>
<dbReference type="GO" id="GO:0016491">
    <property type="term" value="F:oxidoreductase activity"/>
    <property type="evidence" value="ECO:0007669"/>
    <property type="project" value="InterPro"/>
</dbReference>
<organism evidence="4 5">
    <name type="scientific">Vitis rotundifolia</name>
    <name type="common">Muscadine grape</name>
    <dbReference type="NCBI Taxonomy" id="103349"/>
    <lineage>
        <taxon>Eukaryota</taxon>
        <taxon>Viridiplantae</taxon>
        <taxon>Streptophyta</taxon>
        <taxon>Embryophyta</taxon>
        <taxon>Tracheophyta</taxon>
        <taxon>Spermatophyta</taxon>
        <taxon>Magnoliopsida</taxon>
        <taxon>eudicotyledons</taxon>
        <taxon>Gunneridae</taxon>
        <taxon>Pentapetalae</taxon>
        <taxon>rosids</taxon>
        <taxon>Vitales</taxon>
        <taxon>Vitaceae</taxon>
        <taxon>Viteae</taxon>
        <taxon>Vitis</taxon>
    </lineage>
</organism>
<sequence>MGDHYCFLSSTFVFFFAYFVVYGFIAAVYAWLFVNPHAPLELASLGCRPDSERSWAIGVFYGDSPFYLRPIEAMNVWRNESAAWPVANPVVTCASASDAVFPSNFVVDHFLYVQGDTFFLFYETKNSITMQGDIGVSKSDDKGANRMERTGHVIADAAEDDAEDTDRAVLAAHKAFNEGPWRTTHHAARRMEVR</sequence>
<dbReference type="PANTHER" id="PTHR43772:SF2">
    <property type="entry name" value="PUTATIVE (AFU_ORTHOLOGUE AFUA_2G04480)-RELATED"/>
    <property type="match status" value="1"/>
</dbReference>
<dbReference type="PANTHER" id="PTHR43772">
    <property type="entry name" value="ENDO-1,4-BETA-XYLANASE"/>
    <property type="match status" value="1"/>
</dbReference>
<accession>A0AA39ECT8</accession>
<dbReference type="InterPro" id="IPR056442">
    <property type="entry name" value="GINT1_N"/>
</dbReference>